<comment type="caution">
    <text evidence="2">The sequence shown here is derived from an EMBL/GenBank/DDBJ whole genome shotgun (WGS) entry which is preliminary data.</text>
</comment>
<protein>
    <submittedName>
        <fullName evidence="2">Glutaredoxin</fullName>
    </submittedName>
</protein>
<dbReference type="OrthoDB" id="423313at2759"/>
<organism evidence="2 3">
    <name type="scientific">Artemisia annua</name>
    <name type="common">Sweet wormwood</name>
    <dbReference type="NCBI Taxonomy" id="35608"/>
    <lineage>
        <taxon>Eukaryota</taxon>
        <taxon>Viridiplantae</taxon>
        <taxon>Streptophyta</taxon>
        <taxon>Embryophyta</taxon>
        <taxon>Tracheophyta</taxon>
        <taxon>Spermatophyta</taxon>
        <taxon>Magnoliopsida</taxon>
        <taxon>eudicotyledons</taxon>
        <taxon>Gunneridae</taxon>
        <taxon>Pentapetalae</taxon>
        <taxon>asterids</taxon>
        <taxon>campanulids</taxon>
        <taxon>Asterales</taxon>
        <taxon>Asteraceae</taxon>
        <taxon>Asteroideae</taxon>
        <taxon>Anthemideae</taxon>
        <taxon>Artemisiinae</taxon>
        <taxon>Artemisia</taxon>
    </lineage>
</organism>
<accession>A0A2U1QCN8</accession>
<dbReference type="Gene3D" id="3.40.30.10">
    <property type="entry name" value="Glutaredoxin"/>
    <property type="match status" value="1"/>
</dbReference>
<dbReference type="PANTHER" id="PTHR45669:SF30">
    <property type="entry name" value="OS04G0641300 PROTEIN"/>
    <property type="match status" value="1"/>
</dbReference>
<dbReference type="PANTHER" id="PTHR45669">
    <property type="entry name" value="GLUTAREDOXIN DOMAIN-CONTAINING CYSTEINE-RICH PROTEIN CG12206-RELATED"/>
    <property type="match status" value="1"/>
</dbReference>
<proteinExistence type="predicted"/>
<gene>
    <name evidence="2" type="ORF">CTI12_AA047050</name>
</gene>
<dbReference type="SUPFAM" id="SSF52833">
    <property type="entry name" value="Thioredoxin-like"/>
    <property type="match status" value="1"/>
</dbReference>
<name>A0A2U1QCN8_ARTAN</name>
<dbReference type="PROSITE" id="PS51354">
    <property type="entry name" value="GLUTAREDOXIN_2"/>
    <property type="match status" value="1"/>
</dbReference>
<keyword evidence="3" id="KW-1185">Reference proteome</keyword>
<dbReference type="InterPro" id="IPR036249">
    <property type="entry name" value="Thioredoxin-like_sf"/>
</dbReference>
<dbReference type="CDD" id="cd03031">
    <property type="entry name" value="GRX_GRX_like"/>
    <property type="match status" value="1"/>
</dbReference>
<reference evidence="2 3" key="1">
    <citation type="journal article" date="2018" name="Mol. Plant">
        <title>The genome of Artemisia annua provides insight into the evolution of Asteraceae family and artemisinin biosynthesis.</title>
        <authorList>
            <person name="Shen Q."/>
            <person name="Zhang L."/>
            <person name="Liao Z."/>
            <person name="Wang S."/>
            <person name="Yan T."/>
            <person name="Shi P."/>
            <person name="Liu M."/>
            <person name="Fu X."/>
            <person name="Pan Q."/>
            <person name="Wang Y."/>
            <person name="Lv Z."/>
            <person name="Lu X."/>
            <person name="Zhang F."/>
            <person name="Jiang W."/>
            <person name="Ma Y."/>
            <person name="Chen M."/>
            <person name="Hao X."/>
            <person name="Li L."/>
            <person name="Tang Y."/>
            <person name="Lv G."/>
            <person name="Zhou Y."/>
            <person name="Sun X."/>
            <person name="Brodelius P.E."/>
            <person name="Rose J.K.C."/>
            <person name="Tang K."/>
        </authorList>
    </citation>
    <scope>NUCLEOTIDE SEQUENCE [LARGE SCALE GENOMIC DNA]</scope>
    <source>
        <strain evidence="3">cv. Huhao1</strain>
        <tissue evidence="2">Leaf</tissue>
    </source>
</reference>
<evidence type="ECO:0000313" key="3">
    <source>
        <dbReference type="Proteomes" id="UP000245207"/>
    </source>
</evidence>
<evidence type="ECO:0000259" key="1">
    <source>
        <dbReference type="Pfam" id="PF00462"/>
    </source>
</evidence>
<dbReference type="Pfam" id="PF23733">
    <property type="entry name" value="GRXCR1-2_C"/>
    <property type="match status" value="1"/>
</dbReference>
<sequence length="359" mass="40388">MGCTPSKQPVCRNCNAQYSPVRQSYSSYSYHSPPRDSDLSHVVSLNSSTLGYLLLDPTKPNVPEKSLKDVAVEMIETKTWSKMIDKKIAKRVQETPVATPACEPETINAWELMEGLDDSSPIQPTSTVDHIHLNPTPLDEPTLPSEENDQHDEVACKPLKIQFVENKSPLCSNSNDAFIPSKSLQNGKNENMPCNKEKLVLYFTSLRGIRKTYEDCCHVRVILKNSGFRVDERDVSMHSGFKEELKELLGDQYNGELPKVFIGKKYIGGVDEIRRFHDELMLDKVFEGCEMAIGHNEGCEGCGDVRFVLCETCSGSCKIYYEVNSDEGEKEEIDESDYGFQRCPDCNENGLVRCPICCD</sequence>
<dbReference type="Pfam" id="PF00462">
    <property type="entry name" value="Glutaredoxin"/>
    <property type="match status" value="1"/>
</dbReference>
<evidence type="ECO:0000313" key="2">
    <source>
        <dbReference type="EMBL" id="PWA95785.1"/>
    </source>
</evidence>
<dbReference type="AlphaFoldDB" id="A0A2U1QCN8"/>
<dbReference type="FunFam" id="3.40.30.10:FF:000273">
    <property type="entry name" value="Glutaredoxin family protein"/>
    <property type="match status" value="1"/>
</dbReference>
<dbReference type="STRING" id="35608.A0A2U1QCN8"/>
<dbReference type="InterPro" id="IPR002109">
    <property type="entry name" value="Glutaredoxin"/>
</dbReference>
<feature type="domain" description="Glutaredoxin" evidence="1">
    <location>
        <begin position="200"/>
        <end position="267"/>
    </location>
</feature>
<dbReference type="Proteomes" id="UP000245207">
    <property type="component" value="Unassembled WGS sequence"/>
</dbReference>
<dbReference type="EMBL" id="PKPP01000219">
    <property type="protein sequence ID" value="PWA95785.1"/>
    <property type="molecule type" value="Genomic_DNA"/>
</dbReference>